<protein>
    <submittedName>
        <fullName evidence="1">Transcriptional regulator with XRE-family HTH domain</fullName>
    </submittedName>
</protein>
<gene>
    <name evidence="1" type="ORF">BC739_008926</name>
</gene>
<evidence type="ECO:0000313" key="2">
    <source>
        <dbReference type="Proteomes" id="UP000517916"/>
    </source>
</evidence>
<organism evidence="1 2">
    <name type="scientific">Kutzneria viridogrisea</name>
    <dbReference type="NCBI Taxonomy" id="47990"/>
    <lineage>
        <taxon>Bacteria</taxon>
        <taxon>Bacillati</taxon>
        <taxon>Actinomycetota</taxon>
        <taxon>Actinomycetes</taxon>
        <taxon>Pseudonocardiales</taxon>
        <taxon>Pseudonocardiaceae</taxon>
        <taxon>Kutzneria</taxon>
    </lineage>
</organism>
<reference evidence="1 2" key="1">
    <citation type="submission" date="2020-08" db="EMBL/GenBank/DDBJ databases">
        <title>Genomic Encyclopedia of Archaeal and Bacterial Type Strains, Phase II (KMG-II): from individual species to whole genera.</title>
        <authorList>
            <person name="Goeker M."/>
        </authorList>
    </citation>
    <scope>NUCLEOTIDE SEQUENCE [LARGE SCALE GENOMIC DNA]</scope>
    <source>
        <strain evidence="1 2">DSM 43850</strain>
    </source>
</reference>
<dbReference type="RefSeq" id="WP_318296951.1">
    <property type="nucleotide sequence ID" value="NZ_BAAABQ010000089.1"/>
</dbReference>
<keyword evidence="2" id="KW-1185">Reference proteome</keyword>
<sequence>MATLAERLNTLFATVVQVDAHGRRREYSTPHVARTISEDPAHDTTVSRVYLATLRSGANTNPTIAVIRALAKFFDEHRAPGTSHITAAYLLGDEPEDAEERELRAKLADRHVRMIAMRAGDMTPAVRKQVLKMIDVLLAEDEEQQP</sequence>
<dbReference type="EMBL" id="JACJID010000009">
    <property type="protein sequence ID" value="MBA8931674.1"/>
    <property type="molecule type" value="Genomic_DNA"/>
</dbReference>
<proteinExistence type="predicted"/>
<dbReference type="Gene3D" id="1.10.260.40">
    <property type="entry name" value="lambda repressor-like DNA-binding domains"/>
    <property type="match status" value="1"/>
</dbReference>
<dbReference type="InterPro" id="IPR010982">
    <property type="entry name" value="Lambda_DNA-bd_dom_sf"/>
</dbReference>
<name>A0ABR6BYQ6_9PSEU</name>
<evidence type="ECO:0000313" key="1">
    <source>
        <dbReference type="EMBL" id="MBA8931674.1"/>
    </source>
</evidence>
<accession>A0ABR6BYQ6</accession>
<comment type="caution">
    <text evidence="1">The sequence shown here is derived from an EMBL/GenBank/DDBJ whole genome shotgun (WGS) entry which is preliminary data.</text>
</comment>
<dbReference type="Proteomes" id="UP000517916">
    <property type="component" value="Unassembled WGS sequence"/>
</dbReference>